<dbReference type="PANTHER" id="PTHR43210">
    <property type="entry name" value="DETHIOBIOTIN SYNTHETASE"/>
    <property type="match status" value="1"/>
</dbReference>
<feature type="binding site" evidence="2">
    <location>
        <position position="54"/>
    </location>
    <ligand>
        <name>Mg(2+)</name>
        <dbReference type="ChEBI" id="CHEBI:18420"/>
    </ligand>
</feature>
<feature type="binding site" evidence="2">
    <location>
        <begin position="13"/>
        <end position="18"/>
    </location>
    <ligand>
        <name>ATP</name>
        <dbReference type="ChEBI" id="CHEBI:30616"/>
    </ligand>
</feature>
<dbReference type="Pfam" id="PF13500">
    <property type="entry name" value="AAA_26"/>
    <property type="match status" value="1"/>
</dbReference>
<dbReference type="Proteomes" id="UP001356170">
    <property type="component" value="Unassembled WGS sequence"/>
</dbReference>
<evidence type="ECO:0000256" key="2">
    <source>
        <dbReference type="HAMAP-Rule" id="MF_00336"/>
    </source>
</evidence>
<dbReference type="EMBL" id="JAZHBO010000001">
    <property type="protein sequence ID" value="MEF2154841.1"/>
    <property type="molecule type" value="Genomic_DNA"/>
</dbReference>
<accession>A0ABU7UW94</accession>
<dbReference type="CDD" id="cd03109">
    <property type="entry name" value="DTBS"/>
    <property type="match status" value="1"/>
</dbReference>
<sequence length="209" mass="22544">MRTDLYVTGTDTDVGKTYVTVQLLRELAAAQRVVGMKPVASGSERIDGVLRNADALQLMQASNVDADYATVNPYAFAPAIAPEYAARDAGVEIEVSVIRQTFDTLTQRSDLVLVEGAGGWLSPVTETIDQADVARALGIRDVLLVVGMGLGCVHRARATARAIEADGFRLKGWIANETGGDDPDLNNNLQAIERNLGAAAYRYFRYEPI</sequence>
<evidence type="ECO:0000313" key="3">
    <source>
        <dbReference type="EMBL" id="MEF2154841.1"/>
    </source>
</evidence>
<feature type="binding site" evidence="2">
    <location>
        <position position="115"/>
    </location>
    <ligand>
        <name>Mg(2+)</name>
        <dbReference type="ChEBI" id="CHEBI:18420"/>
    </ligand>
</feature>
<comment type="subcellular location">
    <subcellularLocation>
        <location evidence="2">Cytoplasm</location>
    </subcellularLocation>
</comment>
<keyword evidence="2" id="KW-0547">Nucleotide-binding</keyword>
<keyword evidence="2" id="KW-0479">Metal-binding</keyword>
<reference evidence="3 4" key="1">
    <citation type="submission" date="2024-01" db="EMBL/GenBank/DDBJ databases">
        <title>Novel species of the genus Luteimonas isolated from rivers.</title>
        <authorList>
            <person name="Lu H."/>
        </authorList>
    </citation>
    <scope>NUCLEOTIDE SEQUENCE [LARGE SCALE GENOMIC DNA]</scope>
    <source>
        <strain evidence="3 4">FXH3W</strain>
    </source>
</reference>
<dbReference type="EC" id="6.3.3.3" evidence="2"/>
<keyword evidence="2 3" id="KW-0436">Ligase</keyword>
<dbReference type="NCBIfam" id="TIGR00347">
    <property type="entry name" value="bioD"/>
    <property type="match status" value="1"/>
</dbReference>
<evidence type="ECO:0000256" key="1">
    <source>
        <dbReference type="ARBA" id="ARBA00022756"/>
    </source>
</evidence>
<feature type="binding site" evidence="2">
    <location>
        <begin position="176"/>
        <end position="177"/>
    </location>
    <ligand>
        <name>ATP</name>
        <dbReference type="ChEBI" id="CHEBI:30616"/>
    </ligand>
</feature>
<dbReference type="InterPro" id="IPR004472">
    <property type="entry name" value="DTB_synth_BioD"/>
</dbReference>
<organism evidence="3 4">
    <name type="scientific">Aquilutibacter rugosus</name>
    <dbReference type="NCBI Taxonomy" id="3115820"/>
    <lineage>
        <taxon>Bacteria</taxon>
        <taxon>Pseudomonadati</taxon>
        <taxon>Pseudomonadota</taxon>
        <taxon>Gammaproteobacteria</taxon>
        <taxon>Lysobacterales</taxon>
        <taxon>Lysobacteraceae</taxon>
        <taxon>Aquilutibacter</taxon>
    </lineage>
</organism>
<dbReference type="SUPFAM" id="SSF52540">
    <property type="entry name" value="P-loop containing nucleoside triphosphate hydrolases"/>
    <property type="match status" value="1"/>
</dbReference>
<comment type="similarity">
    <text evidence="2">Belongs to the dethiobiotin synthetase family.</text>
</comment>
<gene>
    <name evidence="2 3" type="primary">bioD</name>
    <name evidence="3" type="ORF">V3390_01115</name>
</gene>
<keyword evidence="4" id="KW-1185">Reference proteome</keyword>
<dbReference type="PANTHER" id="PTHR43210:SF5">
    <property type="entry name" value="DETHIOBIOTIN SYNTHETASE"/>
    <property type="match status" value="1"/>
</dbReference>
<comment type="cofactor">
    <cofactor evidence="2">
        <name>Mg(2+)</name>
        <dbReference type="ChEBI" id="CHEBI:18420"/>
    </cofactor>
</comment>
<protein>
    <recommendedName>
        <fullName evidence="2">ATP-dependent dethiobiotin synthetase BioD</fullName>
        <ecNumber evidence="2">6.3.3.3</ecNumber>
    </recommendedName>
    <alternativeName>
        <fullName evidence="2">DTB synthetase</fullName>
        <shortName evidence="2">DTBS</shortName>
    </alternativeName>
    <alternativeName>
        <fullName evidence="2">Dethiobiotin synthase</fullName>
    </alternativeName>
</protein>
<name>A0ABU7UW94_9GAMM</name>
<comment type="caution">
    <text evidence="3">The sequence shown here is derived from an EMBL/GenBank/DDBJ whole genome shotgun (WGS) entry which is preliminary data.</text>
</comment>
<dbReference type="Gene3D" id="3.40.50.300">
    <property type="entry name" value="P-loop containing nucleotide triphosphate hydrolases"/>
    <property type="match status" value="1"/>
</dbReference>
<dbReference type="RefSeq" id="WP_331702995.1">
    <property type="nucleotide sequence ID" value="NZ_JAZHBO010000001.1"/>
</dbReference>
<feature type="binding site" evidence="2">
    <location>
        <position position="17"/>
    </location>
    <ligand>
        <name>Mg(2+)</name>
        <dbReference type="ChEBI" id="CHEBI:18420"/>
    </ligand>
</feature>
<feature type="binding site" evidence="2">
    <location>
        <position position="41"/>
    </location>
    <ligand>
        <name>substrate</name>
    </ligand>
</feature>
<comment type="catalytic activity">
    <reaction evidence="2">
        <text>(7R,8S)-7,8-diammoniononanoate + CO2 + ATP = (4R,5S)-dethiobiotin + ADP + phosphate + 3 H(+)</text>
        <dbReference type="Rhea" id="RHEA:15805"/>
        <dbReference type="ChEBI" id="CHEBI:15378"/>
        <dbReference type="ChEBI" id="CHEBI:16526"/>
        <dbReference type="ChEBI" id="CHEBI:30616"/>
        <dbReference type="ChEBI" id="CHEBI:43474"/>
        <dbReference type="ChEBI" id="CHEBI:149469"/>
        <dbReference type="ChEBI" id="CHEBI:149473"/>
        <dbReference type="ChEBI" id="CHEBI:456216"/>
        <dbReference type="EC" id="6.3.3.3"/>
    </reaction>
</comment>
<feature type="active site" evidence="2">
    <location>
        <position position="37"/>
    </location>
</feature>
<keyword evidence="2" id="KW-0067">ATP-binding</keyword>
<proteinExistence type="inferred from homology"/>
<comment type="subunit">
    <text evidence="2">Homodimer.</text>
</comment>
<comment type="pathway">
    <text evidence="2">Cofactor biosynthesis; biotin biosynthesis; biotin from 7,8-diaminononanoate: step 1/2.</text>
</comment>
<dbReference type="HAMAP" id="MF_00336">
    <property type="entry name" value="BioD"/>
    <property type="match status" value="1"/>
</dbReference>
<feature type="binding site" evidence="2">
    <location>
        <begin position="115"/>
        <end position="118"/>
    </location>
    <ligand>
        <name>ATP</name>
        <dbReference type="ChEBI" id="CHEBI:30616"/>
    </ligand>
</feature>
<dbReference type="GO" id="GO:0004141">
    <property type="term" value="F:dethiobiotin synthase activity"/>
    <property type="evidence" value="ECO:0007669"/>
    <property type="project" value="UniProtKB-EC"/>
</dbReference>
<dbReference type="PIRSF" id="PIRSF006755">
    <property type="entry name" value="DTB_synth"/>
    <property type="match status" value="1"/>
</dbReference>
<keyword evidence="2" id="KW-0963">Cytoplasm</keyword>
<comment type="caution">
    <text evidence="2">Lacks conserved residue(s) required for the propagation of feature annotation.</text>
</comment>
<dbReference type="InterPro" id="IPR027417">
    <property type="entry name" value="P-loop_NTPase"/>
</dbReference>
<feature type="binding site" evidence="2">
    <location>
        <position position="54"/>
    </location>
    <ligand>
        <name>ATP</name>
        <dbReference type="ChEBI" id="CHEBI:30616"/>
    </ligand>
</feature>
<keyword evidence="1 2" id="KW-0093">Biotin biosynthesis</keyword>
<evidence type="ECO:0000313" key="4">
    <source>
        <dbReference type="Proteomes" id="UP001356170"/>
    </source>
</evidence>
<keyword evidence="2" id="KW-0460">Magnesium</keyword>
<comment type="function">
    <text evidence="2">Catalyzes a mechanistically unusual reaction, the ATP-dependent insertion of CO2 between the N7 and N8 nitrogen atoms of 7,8-diaminopelargonic acid (DAPA, also called 7,8-diammoniononanoate) to form a ureido ring.</text>
</comment>